<keyword evidence="1" id="KW-1133">Transmembrane helix</keyword>
<keyword evidence="1" id="KW-0812">Transmembrane</keyword>
<dbReference type="RefSeq" id="WP_021720928.1">
    <property type="nucleotide sequence ID" value="NZ_FR892819.1"/>
</dbReference>
<feature type="transmembrane region" description="Helical" evidence="1">
    <location>
        <begin position="54"/>
        <end position="75"/>
    </location>
</feature>
<reference evidence="2" key="1">
    <citation type="submission" date="2012-11" db="EMBL/GenBank/DDBJ databases">
        <title>Dependencies among metagenomic species, viruses, plasmids and units of genetic variation.</title>
        <authorList>
            <person name="Nielsen H.B."/>
            <person name="Almeida M."/>
            <person name="Juncker A.S."/>
            <person name="Rasmussen S."/>
            <person name="Li J."/>
            <person name="Sunagawa S."/>
            <person name="Plichta D."/>
            <person name="Gautier L."/>
            <person name="Le Chatelier E."/>
            <person name="Peletier E."/>
            <person name="Bonde I."/>
            <person name="Nielsen T."/>
            <person name="Manichanh C."/>
            <person name="Arumugam M."/>
            <person name="Batto J."/>
            <person name="Santos M.B.Q.D."/>
            <person name="Blom N."/>
            <person name="Borruel N."/>
            <person name="Burgdorf K.S."/>
            <person name="Boumezbeur F."/>
            <person name="Casellas F."/>
            <person name="Dore J."/>
            <person name="Guarner F."/>
            <person name="Hansen T."/>
            <person name="Hildebrand F."/>
            <person name="Kaas R.S."/>
            <person name="Kennedy S."/>
            <person name="Kristiansen K."/>
            <person name="Kultima J.R."/>
            <person name="Leonard P."/>
            <person name="Levenez F."/>
            <person name="Lund O."/>
            <person name="Moumen B."/>
            <person name="Le Paslier D."/>
            <person name="Pons N."/>
            <person name="Pedersen O."/>
            <person name="Prifti E."/>
            <person name="Qin J."/>
            <person name="Raes J."/>
            <person name="Tap J."/>
            <person name="Tims S."/>
            <person name="Ussery D.W."/>
            <person name="Yamada T."/>
            <person name="MetaHit consortium"/>
            <person name="Renault P."/>
            <person name="Sicheritz-Ponten T."/>
            <person name="Bork P."/>
            <person name="Wang J."/>
            <person name="Brunak S."/>
            <person name="Ehrlich S.D."/>
        </authorList>
    </citation>
    <scope>NUCLEOTIDE SEQUENCE [LARGE SCALE GENOMIC DNA]</scope>
</reference>
<dbReference type="HOGENOM" id="CLU_1502125_0_0_9"/>
<dbReference type="EMBL" id="CBGL010000028">
    <property type="protein sequence ID" value="CDD10242.1"/>
    <property type="molecule type" value="Genomic_DNA"/>
</dbReference>
<feature type="transmembrane region" description="Helical" evidence="1">
    <location>
        <begin position="6"/>
        <end position="25"/>
    </location>
</feature>
<accession>R6XVD2</accession>
<evidence type="ECO:0000313" key="3">
    <source>
        <dbReference type="Proteomes" id="UP000014937"/>
    </source>
</evidence>
<evidence type="ECO:0000256" key="1">
    <source>
        <dbReference type="SAM" id="Phobius"/>
    </source>
</evidence>
<organism evidence="2 3">
    <name type="scientific">Phascolarctobacterium succinatutens CAG:287</name>
    <dbReference type="NCBI Taxonomy" id="1263101"/>
    <lineage>
        <taxon>Bacteria</taxon>
        <taxon>Bacillati</taxon>
        <taxon>Bacillota</taxon>
        <taxon>Negativicutes</taxon>
        <taxon>Acidaminococcales</taxon>
        <taxon>Acidaminococcaceae</taxon>
        <taxon>Phascolarctobacterium</taxon>
    </lineage>
</organism>
<name>R6XVD2_9FIRM</name>
<feature type="transmembrane region" description="Helical" evidence="1">
    <location>
        <begin position="81"/>
        <end position="97"/>
    </location>
</feature>
<dbReference type="AlphaFoldDB" id="R6XVD2"/>
<comment type="caution">
    <text evidence="2">The sequence shown here is derived from an EMBL/GenBank/DDBJ whole genome shotgun (WGS) entry which is preliminary data.</text>
</comment>
<sequence length="179" mass="21241">MVEPVLMTLLFAEGLIGCVLAIRYFELKMTFSSYICINKSGYGIFWRKRKLEKIYDIVLFLISLALFILPVKMQIYTDINLLYKLLVLDFAVIFILARMNVVFNKTLVHNVLLHMLIRIEKEDIVRRFTYSEAEEILADYRKTLPWYNEGLTILACTPLLNKLLLEELHYVKYRYCGHW</sequence>
<evidence type="ECO:0000313" key="2">
    <source>
        <dbReference type="EMBL" id="CDD10242.1"/>
    </source>
</evidence>
<keyword evidence="1" id="KW-0472">Membrane</keyword>
<gene>
    <name evidence="2" type="ORF">BN587_01895</name>
</gene>
<protein>
    <submittedName>
        <fullName evidence="2">Uncharacterized protein</fullName>
    </submittedName>
</protein>
<dbReference type="Proteomes" id="UP000014937">
    <property type="component" value="Unassembled WGS sequence"/>
</dbReference>
<proteinExistence type="predicted"/>